<feature type="non-terminal residue" evidence="2">
    <location>
        <position position="1"/>
    </location>
</feature>
<keyword evidence="1" id="KW-1133">Transmembrane helix</keyword>
<comment type="caution">
    <text evidence="2">The sequence shown here is derived from an EMBL/GenBank/DDBJ whole genome shotgun (WGS) entry which is preliminary data.</text>
</comment>
<reference evidence="2 3" key="1">
    <citation type="submission" date="2015-01" db="EMBL/GenBank/DDBJ databases">
        <title>Evolution of Trichinella species and genotypes.</title>
        <authorList>
            <person name="Korhonen P.K."/>
            <person name="Edoardo P."/>
            <person name="Giuseppe L.R."/>
            <person name="Gasser R.B."/>
        </authorList>
    </citation>
    <scope>NUCLEOTIDE SEQUENCE [LARGE SCALE GENOMIC DNA]</scope>
    <source>
        <strain evidence="2">ISS120</strain>
    </source>
</reference>
<evidence type="ECO:0000313" key="3">
    <source>
        <dbReference type="Proteomes" id="UP000054653"/>
    </source>
</evidence>
<name>A0A0V1CYB0_TRIBR</name>
<feature type="transmembrane region" description="Helical" evidence="1">
    <location>
        <begin position="20"/>
        <end position="36"/>
    </location>
</feature>
<protein>
    <submittedName>
        <fullName evidence="2">Uncharacterized protein</fullName>
    </submittedName>
</protein>
<evidence type="ECO:0000256" key="1">
    <source>
        <dbReference type="SAM" id="Phobius"/>
    </source>
</evidence>
<dbReference type="Proteomes" id="UP000054653">
    <property type="component" value="Unassembled WGS sequence"/>
</dbReference>
<sequence>LHKQHFVTCSSCSKGTSCGIILIFSSVFMLCFAFDLKSEVKFILLSSFRVAYRVEK</sequence>
<keyword evidence="1" id="KW-0472">Membrane</keyword>
<accession>A0A0V1CYB0</accession>
<keyword evidence="1" id="KW-0812">Transmembrane</keyword>
<feature type="non-terminal residue" evidence="2">
    <location>
        <position position="56"/>
    </location>
</feature>
<keyword evidence="3" id="KW-1185">Reference proteome</keyword>
<dbReference type="EMBL" id="JYDI01000074">
    <property type="protein sequence ID" value="KRY54140.1"/>
    <property type="molecule type" value="Genomic_DNA"/>
</dbReference>
<evidence type="ECO:0000313" key="2">
    <source>
        <dbReference type="EMBL" id="KRY54140.1"/>
    </source>
</evidence>
<dbReference type="AlphaFoldDB" id="A0A0V1CYB0"/>
<proteinExistence type="predicted"/>
<organism evidence="2 3">
    <name type="scientific">Trichinella britovi</name>
    <name type="common">Parasitic roundworm</name>
    <dbReference type="NCBI Taxonomy" id="45882"/>
    <lineage>
        <taxon>Eukaryota</taxon>
        <taxon>Metazoa</taxon>
        <taxon>Ecdysozoa</taxon>
        <taxon>Nematoda</taxon>
        <taxon>Enoplea</taxon>
        <taxon>Dorylaimia</taxon>
        <taxon>Trichinellida</taxon>
        <taxon>Trichinellidae</taxon>
        <taxon>Trichinella</taxon>
    </lineage>
</organism>
<gene>
    <name evidence="2" type="ORF">T03_5488</name>
</gene>